<keyword evidence="5" id="KW-0812">Transmembrane</keyword>
<dbReference type="RefSeq" id="WP_201783135.1">
    <property type="nucleotide sequence ID" value="NZ_CALTZF010000007.1"/>
</dbReference>
<dbReference type="Gene3D" id="3.40.50.2300">
    <property type="match status" value="2"/>
</dbReference>
<gene>
    <name evidence="7" type="primary">rbsB</name>
    <name evidence="7" type="ORF">AQZ59_00434</name>
</gene>
<dbReference type="Pfam" id="PF13407">
    <property type="entry name" value="Peripla_BP_4"/>
    <property type="match status" value="1"/>
</dbReference>
<name>A0A0W1KKD2_9ACTO</name>
<proteinExistence type="inferred from homology"/>
<comment type="caution">
    <text evidence="7">The sequence shown here is derived from an EMBL/GenBank/DDBJ whole genome shotgun (WGS) entry which is preliminary data.</text>
</comment>
<feature type="transmembrane region" description="Helical" evidence="5">
    <location>
        <begin position="46"/>
        <end position="71"/>
    </location>
</feature>
<dbReference type="InterPro" id="IPR025997">
    <property type="entry name" value="SBP_2_dom"/>
</dbReference>
<keyword evidence="5" id="KW-1133">Transmembrane helix</keyword>
<evidence type="ECO:0000259" key="6">
    <source>
        <dbReference type="Pfam" id="PF13407"/>
    </source>
</evidence>
<dbReference type="PANTHER" id="PTHR46847:SF1">
    <property type="entry name" value="D-ALLOSE-BINDING PERIPLASMIC PROTEIN-RELATED"/>
    <property type="match status" value="1"/>
</dbReference>
<dbReference type="CDD" id="cd20005">
    <property type="entry name" value="PBP1_ABC_sugar_binding-like"/>
    <property type="match status" value="1"/>
</dbReference>
<feature type="domain" description="Periplasmic binding protein" evidence="6">
    <location>
        <begin position="83"/>
        <end position="339"/>
    </location>
</feature>
<reference evidence="7 8" key="1">
    <citation type="submission" date="2015-11" db="EMBL/GenBank/DDBJ databases">
        <title>Draft Genome Sequence of the Type Strain Trueperella bernardiae LCDC 89-0504T, Isolated from Blood Culture.</title>
        <authorList>
            <person name="Bernier A.-M."/>
            <person name="Bernard K."/>
        </authorList>
    </citation>
    <scope>NUCLEOTIDE SEQUENCE [LARGE SCALE GENOMIC DNA]</scope>
    <source>
        <strain evidence="7 8">LCDC 89-0504</strain>
    </source>
</reference>
<sequence length="367" mass="38124">MRTLKGIMCRGGVVGAPQAGPAARPSGQRQHRGQRPRVSRHPRRPWIVSALAALTTGAALTLGLTGCAGLGERVSGSNGRMDIAVVAKGYASPFWAAVKVGTMAAGQDLGVNVTFSGPDTESDVVRQVDQINLAHVQHPDAFVFAALDSSASVIALQQFVDSGIPVIAFDSGVPGSDIPVSTVATDNRAAAAEAAKHMAELLGGEGKVAVLAQSSTSVTGTDRRDGFIGWLAANAPGVDVVDVQYNDSDQAKAEQQAAAILQAHPDLAGMFATDDDGAVAAAQTVRRTERDVQVIGFDSGAVQIGLIRKGVMAGAVTQNPYQMGYIAVEKAVAAAKGEEVEPEIDSGFYWYDATNLDDPDIQKAVYD</sequence>
<keyword evidence="5" id="KW-0472">Membrane</keyword>
<feature type="compositionally biased region" description="Basic residues" evidence="4">
    <location>
        <begin position="29"/>
        <end position="42"/>
    </location>
</feature>
<comment type="similarity">
    <text evidence="2">Belongs to the bacterial solute-binding protein 2 family.</text>
</comment>
<feature type="compositionally biased region" description="Low complexity" evidence="4">
    <location>
        <begin position="15"/>
        <end position="28"/>
    </location>
</feature>
<dbReference type="GO" id="GO:0030313">
    <property type="term" value="C:cell envelope"/>
    <property type="evidence" value="ECO:0007669"/>
    <property type="project" value="UniProtKB-SubCell"/>
</dbReference>
<evidence type="ECO:0000256" key="5">
    <source>
        <dbReference type="SAM" id="Phobius"/>
    </source>
</evidence>
<evidence type="ECO:0000313" key="8">
    <source>
        <dbReference type="Proteomes" id="UP000054404"/>
    </source>
</evidence>
<dbReference type="InterPro" id="IPR028082">
    <property type="entry name" value="Peripla_BP_I"/>
</dbReference>
<evidence type="ECO:0000256" key="3">
    <source>
        <dbReference type="ARBA" id="ARBA00022729"/>
    </source>
</evidence>
<organism evidence="7 8">
    <name type="scientific">Trueperella bernardiae</name>
    <dbReference type="NCBI Taxonomy" id="59561"/>
    <lineage>
        <taxon>Bacteria</taxon>
        <taxon>Bacillati</taxon>
        <taxon>Actinomycetota</taxon>
        <taxon>Actinomycetes</taxon>
        <taxon>Actinomycetales</taxon>
        <taxon>Actinomycetaceae</taxon>
        <taxon>Trueperella</taxon>
    </lineage>
</organism>
<feature type="region of interest" description="Disordered" evidence="4">
    <location>
        <begin position="15"/>
        <end position="42"/>
    </location>
</feature>
<dbReference type="AlphaFoldDB" id="A0A0W1KKD2"/>
<dbReference type="STRING" id="59561.AQZ59_00434"/>
<evidence type="ECO:0000313" key="7">
    <source>
        <dbReference type="EMBL" id="KTF04453.1"/>
    </source>
</evidence>
<dbReference type="PANTHER" id="PTHR46847">
    <property type="entry name" value="D-ALLOSE-BINDING PERIPLASMIC PROTEIN-RELATED"/>
    <property type="match status" value="1"/>
</dbReference>
<dbReference type="PATRIC" id="fig|59561.3.peg.428"/>
<dbReference type="GO" id="GO:0030246">
    <property type="term" value="F:carbohydrate binding"/>
    <property type="evidence" value="ECO:0007669"/>
    <property type="project" value="UniProtKB-ARBA"/>
</dbReference>
<accession>A0A0W1KKD2</accession>
<comment type="subcellular location">
    <subcellularLocation>
        <location evidence="1">Cell envelope</location>
    </subcellularLocation>
</comment>
<dbReference type="EMBL" id="LNIZ01000002">
    <property type="protein sequence ID" value="KTF04453.1"/>
    <property type="molecule type" value="Genomic_DNA"/>
</dbReference>
<keyword evidence="8" id="KW-1185">Reference proteome</keyword>
<dbReference type="SUPFAM" id="SSF53822">
    <property type="entry name" value="Periplasmic binding protein-like I"/>
    <property type="match status" value="1"/>
</dbReference>
<evidence type="ECO:0000256" key="2">
    <source>
        <dbReference type="ARBA" id="ARBA00007639"/>
    </source>
</evidence>
<dbReference type="Proteomes" id="UP000054404">
    <property type="component" value="Unassembled WGS sequence"/>
</dbReference>
<keyword evidence="3" id="KW-0732">Signal</keyword>
<evidence type="ECO:0000256" key="4">
    <source>
        <dbReference type="SAM" id="MobiDB-lite"/>
    </source>
</evidence>
<evidence type="ECO:0000256" key="1">
    <source>
        <dbReference type="ARBA" id="ARBA00004196"/>
    </source>
</evidence>
<protein>
    <submittedName>
        <fullName evidence="7">D-ribose-binding periplasmic protein</fullName>
    </submittedName>
</protein>